<evidence type="ECO:0000259" key="6">
    <source>
        <dbReference type="PROSITE" id="PS51186"/>
    </source>
</evidence>
<dbReference type="InterPro" id="IPR050680">
    <property type="entry name" value="YpeA/RimI_acetyltransf"/>
</dbReference>
<comment type="subcellular location">
    <subcellularLocation>
        <location evidence="5">Cytoplasm</location>
    </subcellularLocation>
</comment>
<feature type="domain" description="N-acetyltransferase" evidence="6">
    <location>
        <begin position="2"/>
        <end position="149"/>
    </location>
</feature>
<dbReference type="PANTHER" id="PTHR43420">
    <property type="entry name" value="ACETYLTRANSFERASE"/>
    <property type="match status" value="1"/>
</dbReference>
<reference evidence="7 8" key="1">
    <citation type="submission" date="2018-06" db="EMBL/GenBank/DDBJ databases">
        <authorList>
            <consortium name="Pathogen Informatics"/>
            <person name="Doyle S."/>
        </authorList>
    </citation>
    <scope>NUCLEOTIDE SEQUENCE [LARGE SCALE GENOMIC DNA]</scope>
    <source>
        <strain evidence="7 8">NCTC13315</strain>
    </source>
</reference>
<evidence type="ECO:0000256" key="1">
    <source>
        <dbReference type="ARBA" id="ARBA00005395"/>
    </source>
</evidence>
<dbReference type="SUPFAM" id="SSF55729">
    <property type="entry name" value="Acyl-CoA N-acyltransferases (Nat)"/>
    <property type="match status" value="1"/>
</dbReference>
<evidence type="ECO:0000256" key="4">
    <source>
        <dbReference type="ARBA" id="ARBA00023315"/>
    </source>
</evidence>
<dbReference type="NCBIfam" id="TIGR01575">
    <property type="entry name" value="rimI"/>
    <property type="match status" value="1"/>
</dbReference>
<organism evidence="7 8">
    <name type="scientific">Legionella beliardensis</name>
    <dbReference type="NCBI Taxonomy" id="91822"/>
    <lineage>
        <taxon>Bacteria</taxon>
        <taxon>Pseudomonadati</taxon>
        <taxon>Pseudomonadota</taxon>
        <taxon>Gammaproteobacteria</taxon>
        <taxon>Legionellales</taxon>
        <taxon>Legionellaceae</taxon>
        <taxon>Legionella</taxon>
    </lineage>
</organism>
<keyword evidence="4 7" id="KW-0012">Acyltransferase</keyword>
<evidence type="ECO:0000313" key="8">
    <source>
        <dbReference type="Proteomes" id="UP000254968"/>
    </source>
</evidence>
<dbReference type="EC" id="2.3.1.266" evidence="5"/>
<evidence type="ECO:0000256" key="2">
    <source>
        <dbReference type="ARBA" id="ARBA00022490"/>
    </source>
</evidence>
<sequence>MFTVRSMQFKDIDEVYHIELTGHRTPWSRDILNDCVLVGYDCYVLEQEKNKKIVGYIISRQHLTVYHILNLCIIPSMQGKGLGKYLLKAIIDKLNGSAVDSMILEVRPSNQRAISLYQRFGFQLDSIKKDYYQDTNSQEDAWLLRKVLQQPPSS</sequence>
<dbReference type="AlphaFoldDB" id="A0A378I1A3"/>
<keyword evidence="3 7" id="KW-0808">Transferase</keyword>
<dbReference type="GO" id="GO:0008999">
    <property type="term" value="F:protein-N-terminal-alanine acetyltransferase activity"/>
    <property type="evidence" value="ECO:0007669"/>
    <property type="project" value="UniProtKB-EC"/>
</dbReference>
<dbReference type="InterPro" id="IPR016181">
    <property type="entry name" value="Acyl_CoA_acyltransferase"/>
</dbReference>
<comment type="catalytic activity">
    <reaction evidence="5">
        <text>N-terminal L-alanyl-[ribosomal protein bS18] + acetyl-CoA = N-terminal N(alpha)-acetyl-L-alanyl-[ribosomal protein bS18] + CoA + H(+)</text>
        <dbReference type="Rhea" id="RHEA:43756"/>
        <dbReference type="Rhea" id="RHEA-COMP:10676"/>
        <dbReference type="Rhea" id="RHEA-COMP:10677"/>
        <dbReference type="ChEBI" id="CHEBI:15378"/>
        <dbReference type="ChEBI" id="CHEBI:57287"/>
        <dbReference type="ChEBI" id="CHEBI:57288"/>
        <dbReference type="ChEBI" id="CHEBI:64718"/>
        <dbReference type="ChEBI" id="CHEBI:83683"/>
        <dbReference type="EC" id="2.3.1.266"/>
    </reaction>
</comment>
<dbReference type="InterPro" id="IPR006464">
    <property type="entry name" value="AcTrfase_RimI/Ard1"/>
</dbReference>
<dbReference type="GO" id="GO:0005737">
    <property type="term" value="C:cytoplasm"/>
    <property type="evidence" value="ECO:0007669"/>
    <property type="project" value="UniProtKB-SubCell"/>
</dbReference>
<dbReference type="PANTHER" id="PTHR43420:SF12">
    <property type="entry name" value="N-ACETYLTRANSFERASE DOMAIN-CONTAINING PROTEIN"/>
    <property type="match status" value="1"/>
</dbReference>
<protein>
    <recommendedName>
        <fullName evidence="5">[Ribosomal protein bS18]-alanine N-acetyltransferase</fullName>
        <ecNumber evidence="5">2.3.1.266</ecNumber>
    </recommendedName>
</protein>
<keyword evidence="2 5" id="KW-0963">Cytoplasm</keyword>
<evidence type="ECO:0000313" key="7">
    <source>
        <dbReference type="EMBL" id="STX28763.1"/>
    </source>
</evidence>
<evidence type="ECO:0000256" key="3">
    <source>
        <dbReference type="ARBA" id="ARBA00022679"/>
    </source>
</evidence>
<dbReference type="RefSeq" id="WP_242604167.1">
    <property type="nucleotide sequence ID" value="NZ_CAAAHO010000001.1"/>
</dbReference>
<dbReference type="Proteomes" id="UP000254968">
    <property type="component" value="Unassembled WGS sequence"/>
</dbReference>
<evidence type="ECO:0000256" key="5">
    <source>
        <dbReference type="RuleBase" id="RU363094"/>
    </source>
</evidence>
<dbReference type="InterPro" id="IPR000182">
    <property type="entry name" value="GNAT_dom"/>
</dbReference>
<comment type="function">
    <text evidence="5">Acetylates the N-terminal alanine of ribosomal protein bS18.</text>
</comment>
<dbReference type="EMBL" id="UGNV01000001">
    <property type="protein sequence ID" value="STX28763.1"/>
    <property type="molecule type" value="Genomic_DNA"/>
</dbReference>
<accession>A0A378I1A3</accession>
<comment type="similarity">
    <text evidence="1 5">Belongs to the acetyltransferase family. RimI subfamily.</text>
</comment>
<dbReference type="Pfam" id="PF00583">
    <property type="entry name" value="Acetyltransf_1"/>
    <property type="match status" value="1"/>
</dbReference>
<dbReference type="CDD" id="cd04301">
    <property type="entry name" value="NAT_SF"/>
    <property type="match status" value="1"/>
</dbReference>
<proteinExistence type="inferred from homology"/>
<dbReference type="PROSITE" id="PS51186">
    <property type="entry name" value="GNAT"/>
    <property type="match status" value="1"/>
</dbReference>
<dbReference type="Gene3D" id="3.40.630.30">
    <property type="match status" value="1"/>
</dbReference>
<keyword evidence="8" id="KW-1185">Reference proteome</keyword>
<name>A0A378I1A3_9GAMM</name>
<gene>
    <name evidence="7" type="primary">yvbK</name>
    <name evidence="7" type="ORF">NCTC13315_01297</name>
</gene>